<dbReference type="PROSITE" id="PS50109">
    <property type="entry name" value="HIS_KIN"/>
    <property type="match status" value="1"/>
</dbReference>
<comment type="subcellular location">
    <subcellularLocation>
        <location evidence="2">Membrane</location>
        <topology evidence="2">Multi-pass membrane protein</topology>
    </subcellularLocation>
</comment>
<proteinExistence type="predicted"/>
<evidence type="ECO:0000259" key="13">
    <source>
        <dbReference type="PROSITE" id="PS50109"/>
    </source>
</evidence>
<evidence type="ECO:0000256" key="9">
    <source>
        <dbReference type="ARBA" id="ARBA00022989"/>
    </source>
</evidence>
<dbReference type="GO" id="GO:0007234">
    <property type="term" value="P:osmosensory signaling via phosphorelay pathway"/>
    <property type="evidence" value="ECO:0007669"/>
    <property type="project" value="TreeGrafter"/>
</dbReference>
<dbReference type="Pfam" id="PF02518">
    <property type="entry name" value="HATPase_c"/>
    <property type="match status" value="1"/>
</dbReference>
<feature type="transmembrane region" description="Helical" evidence="12">
    <location>
        <begin position="50"/>
        <end position="68"/>
    </location>
</feature>
<evidence type="ECO:0000256" key="10">
    <source>
        <dbReference type="ARBA" id="ARBA00023012"/>
    </source>
</evidence>
<dbReference type="EMBL" id="FNQT01000001">
    <property type="protein sequence ID" value="SDZ77982.1"/>
    <property type="molecule type" value="Genomic_DNA"/>
</dbReference>
<dbReference type="InterPro" id="IPR000014">
    <property type="entry name" value="PAS"/>
</dbReference>
<dbReference type="PRINTS" id="PR00344">
    <property type="entry name" value="BCTRLSENSOR"/>
</dbReference>
<feature type="transmembrane region" description="Helical" evidence="12">
    <location>
        <begin position="80"/>
        <end position="102"/>
    </location>
</feature>
<dbReference type="SUPFAM" id="SSF55785">
    <property type="entry name" value="PYP-like sensor domain (PAS domain)"/>
    <property type="match status" value="1"/>
</dbReference>
<gene>
    <name evidence="15" type="ORF">SAMN04488065_0251</name>
</gene>
<dbReference type="SMART" id="SM00091">
    <property type="entry name" value="PAS"/>
    <property type="match status" value="1"/>
</dbReference>
<dbReference type="InterPro" id="IPR013656">
    <property type="entry name" value="PAS_4"/>
</dbReference>
<keyword evidence="6" id="KW-0547">Nucleotide-binding</keyword>
<evidence type="ECO:0000256" key="11">
    <source>
        <dbReference type="ARBA" id="ARBA00023136"/>
    </source>
</evidence>
<evidence type="ECO:0000256" key="2">
    <source>
        <dbReference type="ARBA" id="ARBA00004141"/>
    </source>
</evidence>
<feature type="transmembrane region" description="Helical" evidence="12">
    <location>
        <begin position="144"/>
        <end position="163"/>
    </location>
</feature>
<dbReference type="PANTHER" id="PTHR42878">
    <property type="entry name" value="TWO-COMPONENT HISTIDINE KINASE"/>
    <property type="match status" value="1"/>
</dbReference>
<dbReference type="InterPro" id="IPR036890">
    <property type="entry name" value="HATPase_C_sf"/>
</dbReference>
<dbReference type="EC" id="2.7.13.3" evidence="3"/>
<evidence type="ECO:0000259" key="14">
    <source>
        <dbReference type="PROSITE" id="PS50112"/>
    </source>
</evidence>
<feature type="domain" description="Histidine kinase" evidence="13">
    <location>
        <begin position="309"/>
        <end position="515"/>
    </location>
</feature>
<dbReference type="RefSeq" id="WP_092630225.1">
    <property type="nucleotide sequence ID" value="NZ_FNQT01000001.1"/>
</dbReference>
<evidence type="ECO:0000256" key="6">
    <source>
        <dbReference type="ARBA" id="ARBA00022741"/>
    </source>
</evidence>
<feature type="domain" description="PAS" evidence="14">
    <location>
        <begin position="180"/>
        <end position="225"/>
    </location>
</feature>
<dbReference type="InterPro" id="IPR003594">
    <property type="entry name" value="HATPase_dom"/>
</dbReference>
<dbReference type="Gene3D" id="3.30.450.20">
    <property type="entry name" value="PAS domain"/>
    <property type="match status" value="1"/>
</dbReference>
<organism evidence="15 16">
    <name type="scientific">Haloplanus vescus</name>
    <dbReference type="NCBI Taxonomy" id="555874"/>
    <lineage>
        <taxon>Archaea</taxon>
        <taxon>Methanobacteriati</taxon>
        <taxon>Methanobacteriota</taxon>
        <taxon>Stenosarchaea group</taxon>
        <taxon>Halobacteria</taxon>
        <taxon>Halobacteriales</taxon>
        <taxon>Haloferacaceae</taxon>
        <taxon>Haloplanus</taxon>
    </lineage>
</organism>
<keyword evidence="9 12" id="KW-1133">Transmembrane helix</keyword>
<dbReference type="SMART" id="SM00387">
    <property type="entry name" value="HATPase_c"/>
    <property type="match status" value="1"/>
</dbReference>
<evidence type="ECO:0000256" key="5">
    <source>
        <dbReference type="ARBA" id="ARBA00022692"/>
    </source>
</evidence>
<dbReference type="PANTHER" id="PTHR42878:SF7">
    <property type="entry name" value="SENSOR HISTIDINE KINASE GLRK"/>
    <property type="match status" value="1"/>
</dbReference>
<evidence type="ECO:0000256" key="1">
    <source>
        <dbReference type="ARBA" id="ARBA00000085"/>
    </source>
</evidence>
<dbReference type="Proteomes" id="UP000236755">
    <property type="component" value="Unassembled WGS sequence"/>
</dbReference>
<evidence type="ECO:0000256" key="3">
    <source>
        <dbReference type="ARBA" id="ARBA00012438"/>
    </source>
</evidence>
<dbReference type="InterPro" id="IPR004358">
    <property type="entry name" value="Sig_transdc_His_kin-like_C"/>
</dbReference>
<dbReference type="GO" id="GO:0016020">
    <property type="term" value="C:membrane"/>
    <property type="evidence" value="ECO:0007669"/>
    <property type="project" value="UniProtKB-SubCell"/>
</dbReference>
<evidence type="ECO:0000313" key="16">
    <source>
        <dbReference type="Proteomes" id="UP000236755"/>
    </source>
</evidence>
<dbReference type="GO" id="GO:0004673">
    <property type="term" value="F:protein histidine kinase activity"/>
    <property type="evidence" value="ECO:0007669"/>
    <property type="project" value="UniProtKB-EC"/>
</dbReference>
<dbReference type="InterPro" id="IPR050351">
    <property type="entry name" value="BphY/WalK/GraS-like"/>
</dbReference>
<protein>
    <recommendedName>
        <fullName evidence="3">histidine kinase</fullName>
        <ecNumber evidence="3">2.7.13.3</ecNumber>
    </recommendedName>
</protein>
<dbReference type="GO" id="GO:0005524">
    <property type="term" value="F:ATP binding"/>
    <property type="evidence" value="ECO:0007669"/>
    <property type="project" value="UniProtKB-KW"/>
</dbReference>
<dbReference type="GO" id="GO:0030295">
    <property type="term" value="F:protein kinase activator activity"/>
    <property type="evidence" value="ECO:0007669"/>
    <property type="project" value="TreeGrafter"/>
</dbReference>
<evidence type="ECO:0000256" key="7">
    <source>
        <dbReference type="ARBA" id="ARBA00022777"/>
    </source>
</evidence>
<sequence length="518" mass="56738">MSGERGESSRGVGDGYDSITLLDEGTETPGLTGWLQVAIDAIEPPWRRRIGGGVVTGVSLLLLVIPIYHLDQHAITVDAVAGDALPLVFGLILFGVGLWFVWGSDDDVGALVSAFWVAAGGLVATAVGTYVLTLHISHGHSIDALWFLVYDIAAMGVMGGLVISRYDLRTRRQHERLRQRERQLHAVFEGTLDALVIVDDERRYVAANPAAADLFGVERSELIGRRVGELAVESEPIDARWDAFLEAGEARGEIDVIRADGEQRTVAFAMTANVLPGRHLSAIRDVTERAEREAALSRERARVEFLNRLLRHNVLNGMNLVLAKLDQLESAVPDDSRDDLETARHRSDEIVDLVQTARRLATDVTEGLSEQTINVRDPLRDAVESVRSAYPDATVTCDCPETPTWVHADGMVETVFDNLLTNAVQHNDPEDVTVTVNVTVDDETVTVTVADDGDGMAPARLARLFDDEEFTHTRSWGGFGLSIVQALVHEYDGDVWAEANEPRGTVFSVELRRAEAPN</sequence>
<keyword evidence="7" id="KW-0418">Kinase</keyword>
<dbReference type="AlphaFoldDB" id="A0A1H3VV39"/>
<keyword evidence="16" id="KW-1185">Reference proteome</keyword>
<evidence type="ECO:0000313" key="15">
    <source>
        <dbReference type="EMBL" id="SDZ77982.1"/>
    </source>
</evidence>
<keyword evidence="8" id="KW-0067">ATP-binding</keyword>
<keyword evidence="4" id="KW-0808">Transferase</keyword>
<keyword evidence="11 12" id="KW-0472">Membrane</keyword>
<dbReference type="STRING" id="555874.SAMN04488065_0251"/>
<dbReference type="InterPro" id="IPR035965">
    <property type="entry name" value="PAS-like_dom_sf"/>
</dbReference>
<dbReference type="InterPro" id="IPR005467">
    <property type="entry name" value="His_kinase_dom"/>
</dbReference>
<dbReference type="CDD" id="cd00130">
    <property type="entry name" value="PAS"/>
    <property type="match status" value="1"/>
</dbReference>
<evidence type="ECO:0000256" key="8">
    <source>
        <dbReference type="ARBA" id="ARBA00022840"/>
    </source>
</evidence>
<comment type="catalytic activity">
    <reaction evidence="1">
        <text>ATP + protein L-histidine = ADP + protein N-phospho-L-histidine.</text>
        <dbReference type="EC" id="2.7.13.3"/>
    </reaction>
</comment>
<keyword evidence="5 12" id="KW-0812">Transmembrane</keyword>
<dbReference type="GO" id="GO:0000156">
    <property type="term" value="F:phosphorelay response regulator activity"/>
    <property type="evidence" value="ECO:0007669"/>
    <property type="project" value="TreeGrafter"/>
</dbReference>
<dbReference type="OrthoDB" id="3369at2157"/>
<dbReference type="Pfam" id="PF08448">
    <property type="entry name" value="PAS_4"/>
    <property type="match status" value="1"/>
</dbReference>
<dbReference type="NCBIfam" id="TIGR00229">
    <property type="entry name" value="sensory_box"/>
    <property type="match status" value="1"/>
</dbReference>
<name>A0A1H3VV39_9EURY</name>
<dbReference type="Gene3D" id="3.30.565.10">
    <property type="entry name" value="Histidine kinase-like ATPase, C-terminal domain"/>
    <property type="match status" value="1"/>
</dbReference>
<dbReference type="PROSITE" id="PS50112">
    <property type="entry name" value="PAS"/>
    <property type="match status" value="1"/>
</dbReference>
<evidence type="ECO:0000256" key="4">
    <source>
        <dbReference type="ARBA" id="ARBA00022679"/>
    </source>
</evidence>
<accession>A0A1H3VV39</accession>
<evidence type="ECO:0000256" key="12">
    <source>
        <dbReference type="SAM" id="Phobius"/>
    </source>
</evidence>
<dbReference type="SUPFAM" id="SSF55874">
    <property type="entry name" value="ATPase domain of HSP90 chaperone/DNA topoisomerase II/histidine kinase"/>
    <property type="match status" value="1"/>
</dbReference>
<feature type="transmembrane region" description="Helical" evidence="12">
    <location>
        <begin position="108"/>
        <end position="132"/>
    </location>
</feature>
<reference evidence="15 16" key="1">
    <citation type="submission" date="2016-10" db="EMBL/GenBank/DDBJ databases">
        <authorList>
            <person name="de Groot N.N."/>
        </authorList>
    </citation>
    <scope>NUCLEOTIDE SEQUENCE [LARGE SCALE GENOMIC DNA]</scope>
    <source>
        <strain evidence="15 16">CGMCC 1.8712</strain>
    </source>
</reference>
<keyword evidence="10" id="KW-0902">Two-component regulatory system</keyword>